<organism evidence="1 2">
    <name type="scientific">Chlamydomonas schloesseri</name>
    <dbReference type="NCBI Taxonomy" id="2026947"/>
    <lineage>
        <taxon>Eukaryota</taxon>
        <taxon>Viridiplantae</taxon>
        <taxon>Chlorophyta</taxon>
        <taxon>core chlorophytes</taxon>
        <taxon>Chlorophyceae</taxon>
        <taxon>CS clade</taxon>
        <taxon>Chlamydomonadales</taxon>
        <taxon>Chlamydomonadaceae</taxon>
        <taxon>Chlamydomonas</taxon>
    </lineage>
</organism>
<comment type="caution">
    <text evidence="1">The sequence shown here is derived from an EMBL/GenBank/DDBJ whole genome shotgun (WGS) entry which is preliminary data.</text>
</comment>
<dbReference type="OrthoDB" id="2247at2759"/>
<dbReference type="Gene3D" id="2.40.160.200">
    <property type="entry name" value="LURP1-related"/>
    <property type="match status" value="1"/>
</dbReference>
<proteinExistence type="predicted"/>
<dbReference type="EMBL" id="JAEHOD010000112">
    <property type="protein sequence ID" value="KAG2425858.1"/>
    <property type="molecule type" value="Genomic_DNA"/>
</dbReference>
<dbReference type="SUPFAM" id="SSF54518">
    <property type="entry name" value="Tubby C-terminal domain-like"/>
    <property type="match status" value="1"/>
</dbReference>
<evidence type="ECO:0000313" key="2">
    <source>
        <dbReference type="Proteomes" id="UP000613740"/>
    </source>
</evidence>
<name>A0A835SEN7_9CHLO</name>
<protein>
    <submittedName>
        <fullName evidence="1">Uncharacterized protein</fullName>
    </submittedName>
</protein>
<sequence length="306" mass="33105">MAHANSELAQAALCDPNFIIELAVGPPFPQLIPQKEGTGLVIGRQFVPAGKPKRFVLKKAHLSRDDYRVWDEGGRLVAVQHHFGKNPYNSLDPLGLSHAVSAHDNKLGEWESVCQLSGYCGMPPLKIRPKTMSMHGRQYIQDPSGHQTFANVGKESRLKSMSIRHNLAVRRGNGKDVVYRVLVDLYGRTMQIVNPEGQLVAVATKSLEALIKTAAFGSGSELLVDVAPGADWTGILAVVLGIKQVGAHFVKDAIGNFVTQPLTNAAVDGVVEATGMQGTAAAAGHQLDNGVHVVQQLQQIWNTFYH</sequence>
<dbReference type="Proteomes" id="UP000613740">
    <property type="component" value="Unassembled WGS sequence"/>
</dbReference>
<dbReference type="AlphaFoldDB" id="A0A835SEN7"/>
<keyword evidence="2" id="KW-1185">Reference proteome</keyword>
<dbReference type="InterPro" id="IPR038595">
    <property type="entry name" value="LOR_sf"/>
</dbReference>
<dbReference type="InterPro" id="IPR025659">
    <property type="entry name" value="Tubby-like_C"/>
</dbReference>
<evidence type="ECO:0000313" key="1">
    <source>
        <dbReference type="EMBL" id="KAG2425858.1"/>
    </source>
</evidence>
<accession>A0A835SEN7</accession>
<gene>
    <name evidence="1" type="ORF">HYH02_014922</name>
</gene>
<reference evidence="1" key="1">
    <citation type="journal article" date="2020" name="bioRxiv">
        <title>Comparative genomics of Chlamydomonas.</title>
        <authorList>
            <person name="Craig R.J."/>
            <person name="Hasan A.R."/>
            <person name="Ness R.W."/>
            <person name="Keightley P.D."/>
        </authorList>
    </citation>
    <scope>NUCLEOTIDE SEQUENCE</scope>
    <source>
        <strain evidence="1">CCAP 11/173</strain>
    </source>
</reference>